<dbReference type="InterPro" id="IPR036010">
    <property type="entry name" value="2Fe-2S_ferredoxin-like_sf"/>
</dbReference>
<comment type="caution">
    <text evidence="4">The sequence shown here is derived from an EMBL/GenBank/DDBJ whole genome shotgun (WGS) entry which is preliminary data.</text>
</comment>
<keyword evidence="1" id="KW-0285">Flavoprotein</keyword>
<feature type="domain" description="2Fe-2S ferredoxin-type" evidence="3">
    <location>
        <begin position="5"/>
        <end position="96"/>
    </location>
</feature>
<evidence type="ECO:0000313" key="4">
    <source>
        <dbReference type="EMBL" id="PZD93518.1"/>
    </source>
</evidence>
<dbReference type="GO" id="GO:0051536">
    <property type="term" value="F:iron-sulfur cluster binding"/>
    <property type="evidence" value="ECO:0007669"/>
    <property type="project" value="InterPro"/>
</dbReference>
<evidence type="ECO:0000313" key="5">
    <source>
        <dbReference type="Proteomes" id="UP000249522"/>
    </source>
</evidence>
<keyword evidence="2" id="KW-0274">FAD</keyword>
<evidence type="ECO:0000259" key="3">
    <source>
        <dbReference type="PROSITE" id="PS51085"/>
    </source>
</evidence>
<dbReference type="EMBL" id="QKRB01000057">
    <property type="protein sequence ID" value="PZD93518.1"/>
    <property type="molecule type" value="Genomic_DNA"/>
</dbReference>
<dbReference type="CDD" id="cd00207">
    <property type="entry name" value="fer2"/>
    <property type="match status" value="1"/>
</dbReference>
<dbReference type="SUPFAM" id="SSF54292">
    <property type="entry name" value="2Fe-2S ferredoxin-like"/>
    <property type="match status" value="1"/>
</dbReference>
<dbReference type="Proteomes" id="UP000249522">
    <property type="component" value="Unassembled WGS sequence"/>
</dbReference>
<keyword evidence="5" id="KW-1185">Reference proteome</keyword>
<dbReference type="PANTHER" id="PTHR43644">
    <property type="entry name" value="NA(+)-TRANSLOCATING NADH-QUINONE REDUCTASE SUBUNIT"/>
    <property type="match status" value="1"/>
</dbReference>
<organism evidence="4 5">
    <name type="scientific">Paenibacillus sambharensis</name>
    <dbReference type="NCBI Taxonomy" id="1803190"/>
    <lineage>
        <taxon>Bacteria</taxon>
        <taxon>Bacillati</taxon>
        <taxon>Bacillota</taxon>
        <taxon>Bacilli</taxon>
        <taxon>Bacillales</taxon>
        <taxon>Paenibacillaceae</taxon>
        <taxon>Paenibacillus</taxon>
    </lineage>
</organism>
<evidence type="ECO:0000256" key="2">
    <source>
        <dbReference type="ARBA" id="ARBA00022827"/>
    </source>
</evidence>
<accession>A0A2W1L0R7</accession>
<dbReference type="AlphaFoldDB" id="A0A2W1L0R7"/>
<dbReference type="PANTHER" id="PTHR43644:SF1">
    <property type="entry name" value="NAD(P)H-FLAVIN REDUCTASE"/>
    <property type="match status" value="1"/>
</dbReference>
<dbReference type="InterPro" id="IPR012675">
    <property type="entry name" value="Beta-grasp_dom_sf"/>
</dbReference>
<dbReference type="PROSITE" id="PS51085">
    <property type="entry name" value="2FE2S_FER_2"/>
    <property type="match status" value="1"/>
</dbReference>
<evidence type="ECO:0000256" key="1">
    <source>
        <dbReference type="ARBA" id="ARBA00022630"/>
    </source>
</evidence>
<reference evidence="4 5" key="1">
    <citation type="submission" date="2018-06" db="EMBL/GenBank/DDBJ databases">
        <title>Paenibacillus imtechensis sp. nov.</title>
        <authorList>
            <person name="Pinnaka A.K."/>
            <person name="Singh H."/>
            <person name="Kaur M."/>
        </authorList>
    </citation>
    <scope>NUCLEOTIDE SEQUENCE [LARGE SCALE GENOMIC DNA]</scope>
    <source>
        <strain evidence="4 5">SMB1</strain>
    </source>
</reference>
<name>A0A2W1L0R7_9BACL</name>
<protein>
    <submittedName>
        <fullName evidence="4">Ferredoxin</fullName>
    </submittedName>
</protein>
<dbReference type="OrthoDB" id="9810588at2"/>
<dbReference type="Pfam" id="PF00111">
    <property type="entry name" value="Fer2"/>
    <property type="match status" value="1"/>
</dbReference>
<gene>
    <name evidence="4" type="ORF">DNH61_23140</name>
</gene>
<dbReference type="Gene3D" id="3.10.20.30">
    <property type="match status" value="1"/>
</dbReference>
<sequence length="116" mass="12550">MSMAVTVTFLPERKTVSVHPGTSVLEAARKARILIKTRCGGKAGCLMCKVKDVSGEGLSAQADRERRKLLGTADGTRLSCQAKVVGDAVVEVPEDPLKSAVRKLLEKQQEEEEGLW</sequence>
<dbReference type="InterPro" id="IPR001041">
    <property type="entry name" value="2Fe-2S_ferredoxin-type"/>
</dbReference>
<proteinExistence type="predicted"/>